<evidence type="ECO:0000313" key="8">
    <source>
        <dbReference type="EMBL" id="MBD2605160.1"/>
    </source>
</evidence>
<dbReference type="Proteomes" id="UP000660380">
    <property type="component" value="Unassembled WGS sequence"/>
</dbReference>
<dbReference type="InterPro" id="IPR016174">
    <property type="entry name" value="Di-haem_cyt_TM"/>
</dbReference>
<dbReference type="RefSeq" id="WP_029634389.1">
    <property type="nucleotide sequence ID" value="NZ_JACJTA010000019.1"/>
</dbReference>
<keyword evidence="9" id="KW-1185">Reference proteome</keyword>
<evidence type="ECO:0000313" key="9">
    <source>
        <dbReference type="Proteomes" id="UP000660380"/>
    </source>
</evidence>
<evidence type="ECO:0000259" key="7">
    <source>
        <dbReference type="Pfam" id="PF01292"/>
    </source>
</evidence>
<gene>
    <name evidence="8" type="ORF">H6G81_11605</name>
</gene>
<feature type="transmembrane region" description="Helical" evidence="6">
    <location>
        <begin position="127"/>
        <end position="147"/>
    </location>
</feature>
<dbReference type="PANTHER" id="PTHR30485:SF1">
    <property type="entry name" value="CYTOCHROME YDHU-RELATED"/>
    <property type="match status" value="1"/>
</dbReference>
<feature type="domain" description="Cytochrome b561 bacterial/Ni-hydrogenase" evidence="7">
    <location>
        <begin position="18"/>
        <end position="191"/>
    </location>
</feature>
<protein>
    <submittedName>
        <fullName evidence="8">Cytochrome b/b6 domain-containing protein</fullName>
    </submittedName>
</protein>
<dbReference type="InterPro" id="IPR011577">
    <property type="entry name" value="Cyt_b561_bac/Ni-Hgenase"/>
</dbReference>
<dbReference type="Pfam" id="PF01292">
    <property type="entry name" value="Ni_hydr_CYTB"/>
    <property type="match status" value="1"/>
</dbReference>
<keyword evidence="3 6" id="KW-0812">Transmembrane</keyword>
<organism evidence="8 9">
    <name type="scientific">Scytonema hofmannii FACHB-248</name>
    <dbReference type="NCBI Taxonomy" id="1842502"/>
    <lineage>
        <taxon>Bacteria</taxon>
        <taxon>Bacillati</taxon>
        <taxon>Cyanobacteriota</taxon>
        <taxon>Cyanophyceae</taxon>
        <taxon>Nostocales</taxon>
        <taxon>Scytonemataceae</taxon>
        <taxon>Scytonema</taxon>
    </lineage>
</organism>
<accession>A0ABR8GP06</accession>
<dbReference type="InterPro" id="IPR051542">
    <property type="entry name" value="Hydrogenase_cytochrome"/>
</dbReference>
<evidence type="ECO:0000256" key="1">
    <source>
        <dbReference type="ARBA" id="ARBA00004651"/>
    </source>
</evidence>
<feature type="transmembrane region" description="Helical" evidence="6">
    <location>
        <begin position="167"/>
        <end position="188"/>
    </location>
</feature>
<reference evidence="8 9" key="1">
    <citation type="journal article" date="2020" name="ISME J.">
        <title>Comparative genomics reveals insights into cyanobacterial evolution and habitat adaptation.</title>
        <authorList>
            <person name="Chen M.Y."/>
            <person name="Teng W.K."/>
            <person name="Zhao L."/>
            <person name="Hu C.X."/>
            <person name="Zhou Y.K."/>
            <person name="Han B.P."/>
            <person name="Song L.R."/>
            <person name="Shu W.S."/>
        </authorList>
    </citation>
    <scope>NUCLEOTIDE SEQUENCE [LARGE SCALE GENOMIC DNA]</scope>
    <source>
        <strain evidence="8 9">FACHB-248</strain>
    </source>
</reference>
<dbReference type="SUPFAM" id="SSF81342">
    <property type="entry name" value="Transmembrane di-heme cytochromes"/>
    <property type="match status" value="1"/>
</dbReference>
<dbReference type="EMBL" id="JACJTA010000019">
    <property type="protein sequence ID" value="MBD2605160.1"/>
    <property type="molecule type" value="Genomic_DNA"/>
</dbReference>
<evidence type="ECO:0000256" key="6">
    <source>
        <dbReference type="SAM" id="Phobius"/>
    </source>
</evidence>
<feature type="transmembrane region" description="Helical" evidence="6">
    <location>
        <begin position="73"/>
        <end position="94"/>
    </location>
</feature>
<evidence type="ECO:0000256" key="5">
    <source>
        <dbReference type="ARBA" id="ARBA00023136"/>
    </source>
</evidence>
<name>A0ABR8GP06_9CYAN</name>
<feature type="transmembrane region" description="Helical" evidence="6">
    <location>
        <begin position="20"/>
        <end position="43"/>
    </location>
</feature>
<comment type="caution">
    <text evidence="8">The sequence shown here is derived from an EMBL/GenBank/DDBJ whole genome shotgun (WGS) entry which is preliminary data.</text>
</comment>
<proteinExistence type="predicted"/>
<keyword evidence="4 6" id="KW-1133">Transmembrane helix</keyword>
<evidence type="ECO:0000256" key="4">
    <source>
        <dbReference type="ARBA" id="ARBA00022989"/>
    </source>
</evidence>
<dbReference type="PANTHER" id="PTHR30485">
    <property type="entry name" value="NI/FE-HYDROGENASE 1 B-TYPE CYTOCHROME SUBUNIT"/>
    <property type="match status" value="1"/>
</dbReference>
<keyword evidence="2" id="KW-1003">Cell membrane</keyword>
<sequence>MTASTPSKKSRPKQPSQALLAKIFHWVNIIALLLMITSGLQIYNANPVFGGRGGWRFPTVFLLGGWLGAGRHWHFAAMWLFALNLLWYGIYIFITQRWKRRFVAVNDLKALQTSQNPKRIIYVWHRLAYTVIIPILLLAILSGIGMYKPAQFHWIPGILGSWQALRVVHFATIPIVVIFVIFHLWLGFKAGGYKLIKSILW</sequence>
<evidence type="ECO:0000256" key="3">
    <source>
        <dbReference type="ARBA" id="ARBA00022692"/>
    </source>
</evidence>
<evidence type="ECO:0000256" key="2">
    <source>
        <dbReference type="ARBA" id="ARBA00022475"/>
    </source>
</evidence>
<keyword evidence="5 6" id="KW-0472">Membrane</keyword>
<dbReference type="Gene3D" id="1.20.950.20">
    <property type="entry name" value="Transmembrane di-heme cytochromes, Chain C"/>
    <property type="match status" value="1"/>
</dbReference>
<comment type="subcellular location">
    <subcellularLocation>
        <location evidence="1">Cell membrane</location>
        <topology evidence="1">Multi-pass membrane protein</topology>
    </subcellularLocation>
</comment>